<feature type="compositionally biased region" description="Low complexity" evidence="2">
    <location>
        <begin position="148"/>
        <end position="160"/>
    </location>
</feature>
<dbReference type="Proteomes" id="UP000239735">
    <property type="component" value="Unassembled WGS sequence"/>
</dbReference>
<evidence type="ECO:0000313" key="4">
    <source>
        <dbReference type="Proteomes" id="UP000239735"/>
    </source>
</evidence>
<evidence type="ECO:0000313" key="3">
    <source>
        <dbReference type="EMBL" id="SPE30104.1"/>
    </source>
</evidence>
<feature type="region of interest" description="Disordered" evidence="2">
    <location>
        <begin position="225"/>
        <end position="251"/>
    </location>
</feature>
<proteinExistence type="predicted"/>
<feature type="compositionally biased region" description="Basic and acidic residues" evidence="2">
    <location>
        <begin position="137"/>
        <end position="147"/>
    </location>
</feature>
<protein>
    <submittedName>
        <fullName evidence="3">Uncharacterized protein</fullName>
    </submittedName>
</protein>
<reference evidence="4" key="1">
    <citation type="submission" date="2018-02" db="EMBL/GenBank/DDBJ databases">
        <authorList>
            <person name="Hausmann B."/>
        </authorList>
    </citation>
    <scope>NUCLEOTIDE SEQUENCE [LARGE SCALE GENOMIC DNA]</scope>
    <source>
        <strain evidence="4">Peat soil MAG SbA5</strain>
    </source>
</reference>
<dbReference type="PROSITE" id="PS50889">
    <property type="entry name" value="S4"/>
    <property type="match status" value="1"/>
</dbReference>
<evidence type="ECO:0000256" key="2">
    <source>
        <dbReference type="SAM" id="MobiDB-lite"/>
    </source>
</evidence>
<accession>A0A2N9M3N9</accession>
<sequence length="316" mass="34761">MPKNTKSKVYDLPEKKFLHQIARGRWVGSTFKDHGRTMKITEVGKAYEDAGDRVIAITAVEVREARANSANEERLATVPPVSNVPQTSRGRETGETPVAALASVFCKILRGIATEGRIFEVDLSALRKNTELVNRNREGGIDTDTDKSSSAGAAIPGTTAGTMRHREYGLLETLSEILVRRGLAASFKEAEAMIRAGRVEIPQGYKQRVITDPKEKFRYNEPIKLRRTHGDGTSKPGSAKNPRISRRDFARHPRHIQEGIVGCDSATDLSVGAQELRRLVACGSAADFAVEVEELRRLRAGELKIGPPRAPKQVRS</sequence>
<dbReference type="CDD" id="cd00165">
    <property type="entry name" value="S4"/>
    <property type="match status" value="1"/>
</dbReference>
<name>A0A2N9M3N9_9BACT</name>
<dbReference type="AlphaFoldDB" id="A0A2N9M3N9"/>
<keyword evidence="1" id="KW-0694">RNA-binding</keyword>
<feature type="region of interest" description="Disordered" evidence="2">
    <location>
        <begin position="137"/>
        <end position="160"/>
    </location>
</feature>
<gene>
    <name evidence="3" type="ORF">SBA5_750009</name>
</gene>
<evidence type="ECO:0000256" key="1">
    <source>
        <dbReference type="PROSITE-ProRule" id="PRU00182"/>
    </source>
</evidence>
<dbReference type="EMBL" id="OKRB01000136">
    <property type="protein sequence ID" value="SPE30104.1"/>
    <property type="molecule type" value="Genomic_DNA"/>
</dbReference>
<dbReference type="SUPFAM" id="SSF55174">
    <property type="entry name" value="Alpha-L RNA-binding motif"/>
    <property type="match status" value="1"/>
</dbReference>
<dbReference type="GO" id="GO:0003723">
    <property type="term" value="F:RNA binding"/>
    <property type="evidence" value="ECO:0007669"/>
    <property type="project" value="UniProtKB-KW"/>
</dbReference>
<organism evidence="3 4">
    <name type="scientific">Candidatus Sulfuritelmatomonas gaucii</name>
    <dbReference type="NCBI Taxonomy" id="2043161"/>
    <lineage>
        <taxon>Bacteria</taxon>
        <taxon>Pseudomonadati</taxon>
        <taxon>Acidobacteriota</taxon>
        <taxon>Terriglobia</taxon>
        <taxon>Terriglobales</taxon>
        <taxon>Acidobacteriaceae</taxon>
        <taxon>Candidatus Sulfuritelmatomonas</taxon>
    </lineage>
</organism>